<keyword evidence="3" id="KW-1185">Reference proteome</keyword>
<evidence type="ECO:0000313" key="3">
    <source>
        <dbReference type="Proteomes" id="UP000248168"/>
    </source>
</evidence>
<proteinExistence type="predicted"/>
<reference evidence="3" key="1">
    <citation type="submission" date="2018-04" db="EMBL/GenBank/DDBJ databases">
        <authorList>
            <person name="Lucker S."/>
            <person name="Sakoula D."/>
        </authorList>
    </citation>
    <scope>NUCLEOTIDE SEQUENCE [LARGE SCALE GENOMIC DNA]</scope>
</reference>
<dbReference type="InParanoid" id="A0A330L4W9"/>
<name>A0A330L4W9_9BACT</name>
<accession>A0A330L4W9</accession>
<dbReference type="EMBL" id="OUNR01000001">
    <property type="protein sequence ID" value="SPP63962.1"/>
    <property type="molecule type" value="Genomic_DNA"/>
</dbReference>
<organism evidence="2 3">
    <name type="scientific">Nitrospira lenta</name>
    <dbReference type="NCBI Taxonomy" id="1436998"/>
    <lineage>
        <taxon>Bacteria</taxon>
        <taxon>Pseudomonadati</taxon>
        <taxon>Nitrospirota</taxon>
        <taxon>Nitrospiria</taxon>
        <taxon>Nitrospirales</taxon>
        <taxon>Nitrospiraceae</taxon>
        <taxon>Nitrospira</taxon>
    </lineage>
</organism>
<protein>
    <submittedName>
        <fullName evidence="2">Uncharacterized protein</fullName>
    </submittedName>
</protein>
<gene>
    <name evidence="2" type="ORF">NITLEN_11048</name>
</gene>
<evidence type="ECO:0000313" key="2">
    <source>
        <dbReference type="EMBL" id="SPP63962.1"/>
    </source>
</evidence>
<dbReference type="AlphaFoldDB" id="A0A330L4W9"/>
<feature type="region of interest" description="Disordered" evidence="1">
    <location>
        <begin position="46"/>
        <end position="68"/>
    </location>
</feature>
<evidence type="ECO:0000256" key="1">
    <source>
        <dbReference type="SAM" id="MobiDB-lite"/>
    </source>
</evidence>
<sequence>MTYATTGSLQGAREVEHPVNEIEGRLEQKVSSQRLFFSSKAGTVRTLGEHRERRTHRKGRSTFSTTVL</sequence>
<dbReference type="Proteomes" id="UP000248168">
    <property type="component" value="Unassembled WGS sequence"/>
</dbReference>